<organism evidence="1 2">
    <name type="scientific">Nguyenibacter vanlangensis</name>
    <dbReference type="NCBI Taxonomy" id="1216886"/>
    <lineage>
        <taxon>Bacteria</taxon>
        <taxon>Pseudomonadati</taxon>
        <taxon>Pseudomonadota</taxon>
        <taxon>Alphaproteobacteria</taxon>
        <taxon>Acetobacterales</taxon>
        <taxon>Acetobacteraceae</taxon>
        <taxon>Nguyenibacter</taxon>
    </lineage>
</organism>
<accession>A0A7Y7IX24</accession>
<comment type="caution">
    <text evidence="1">The sequence shown here is derived from an EMBL/GenBank/DDBJ whole genome shotgun (WGS) entry which is preliminary data.</text>
</comment>
<evidence type="ECO:0000313" key="2">
    <source>
        <dbReference type="Proteomes" id="UP000534870"/>
    </source>
</evidence>
<proteinExistence type="predicted"/>
<evidence type="ECO:0000313" key="1">
    <source>
        <dbReference type="EMBL" id="NVN11973.1"/>
    </source>
</evidence>
<name>A0A7Y7IX24_9PROT</name>
<dbReference type="EMBL" id="JABXXP010000300">
    <property type="protein sequence ID" value="NVN11973.1"/>
    <property type="molecule type" value="Genomic_DNA"/>
</dbReference>
<sequence>RVFSRAVLLRGGRVLADGPAAAILSEDAISDLYDRVPP</sequence>
<keyword evidence="1" id="KW-0547">Nucleotide-binding</keyword>
<dbReference type="AlphaFoldDB" id="A0A7Y7IX24"/>
<dbReference type="GO" id="GO:0005524">
    <property type="term" value="F:ATP binding"/>
    <property type="evidence" value="ECO:0007669"/>
    <property type="project" value="UniProtKB-KW"/>
</dbReference>
<keyword evidence="1" id="KW-0067">ATP-binding</keyword>
<dbReference type="Proteomes" id="UP000534870">
    <property type="component" value="Unassembled WGS sequence"/>
</dbReference>
<protein>
    <submittedName>
        <fullName evidence="1">ABC transporter ATP-binding protein</fullName>
    </submittedName>
</protein>
<reference evidence="1 2" key="1">
    <citation type="submission" date="2020-06" db="EMBL/GenBank/DDBJ databases">
        <title>Description of novel acetic acid bacteria.</title>
        <authorList>
            <person name="Sombolestani A."/>
        </authorList>
    </citation>
    <scope>NUCLEOTIDE SEQUENCE [LARGE SCALE GENOMIC DNA]</scope>
    <source>
        <strain evidence="1 2">LMG 31431</strain>
    </source>
</reference>
<gene>
    <name evidence="1" type="ORF">HUK84_12740</name>
</gene>
<feature type="non-terminal residue" evidence="1">
    <location>
        <position position="1"/>
    </location>
</feature>